<dbReference type="PANTHER" id="PTHR43639:SF1">
    <property type="entry name" value="SHORT-CHAIN DEHYDROGENASE_REDUCTASE FAMILY PROTEIN"/>
    <property type="match status" value="1"/>
</dbReference>
<dbReference type="EMBL" id="JAAATY010000013">
    <property type="protein sequence ID" value="NRN67220.1"/>
    <property type="molecule type" value="Genomic_DNA"/>
</dbReference>
<evidence type="ECO:0000256" key="2">
    <source>
        <dbReference type="ARBA" id="ARBA00023002"/>
    </source>
</evidence>
<organism evidence="3 4">
    <name type="scientific">Kibdelosporangium persicum</name>
    <dbReference type="NCBI Taxonomy" id="2698649"/>
    <lineage>
        <taxon>Bacteria</taxon>
        <taxon>Bacillati</taxon>
        <taxon>Actinomycetota</taxon>
        <taxon>Actinomycetes</taxon>
        <taxon>Pseudonocardiales</taxon>
        <taxon>Pseudonocardiaceae</taxon>
        <taxon>Kibdelosporangium</taxon>
    </lineage>
</organism>
<dbReference type="PRINTS" id="PR00080">
    <property type="entry name" value="SDRFAMILY"/>
</dbReference>
<dbReference type="InterPro" id="IPR020904">
    <property type="entry name" value="Sc_DH/Rdtase_CS"/>
</dbReference>
<keyword evidence="2" id="KW-0560">Oxidoreductase</keyword>
<name>A0ABX2F8C1_9PSEU</name>
<dbReference type="Pfam" id="PF13561">
    <property type="entry name" value="adh_short_C2"/>
    <property type="match status" value="1"/>
</dbReference>
<dbReference type="Gene3D" id="3.40.50.720">
    <property type="entry name" value="NAD(P)-binding Rossmann-like Domain"/>
    <property type="match status" value="1"/>
</dbReference>
<dbReference type="PRINTS" id="PR00081">
    <property type="entry name" value="GDHRDH"/>
</dbReference>
<keyword evidence="4" id="KW-1185">Reference proteome</keyword>
<comment type="similarity">
    <text evidence="1">Belongs to the short-chain dehydrogenases/reductases (SDR) family.</text>
</comment>
<proteinExistence type="inferred from homology"/>
<gene>
    <name evidence="3" type="ORF">GC106_44530</name>
</gene>
<comment type="caution">
    <text evidence="3">The sequence shown here is derived from an EMBL/GenBank/DDBJ whole genome shotgun (WGS) entry which is preliminary data.</text>
</comment>
<dbReference type="PROSITE" id="PS00061">
    <property type="entry name" value="ADH_SHORT"/>
    <property type="match status" value="1"/>
</dbReference>
<evidence type="ECO:0000256" key="1">
    <source>
        <dbReference type="ARBA" id="ARBA00006484"/>
    </source>
</evidence>
<dbReference type="SUPFAM" id="SSF51735">
    <property type="entry name" value="NAD(P)-binding Rossmann-fold domains"/>
    <property type="match status" value="1"/>
</dbReference>
<evidence type="ECO:0000313" key="4">
    <source>
        <dbReference type="Proteomes" id="UP000763557"/>
    </source>
</evidence>
<dbReference type="InterPro" id="IPR002347">
    <property type="entry name" value="SDR_fam"/>
</dbReference>
<dbReference type="Proteomes" id="UP000763557">
    <property type="component" value="Unassembled WGS sequence"/>
</dbReference>
<sequence length="250" mass="26182">MTKTALVTGASRGIGRAVAQRLARDGALVAVHYATEADAADEVVKGIEADGGQAFALRSQFGAPGYVDDLFDALESGLKARTGTAELHILVNNAGIKSVQEPEDVTAEQLDELFEVNSKAPFLIIQRALGLLPDGARIINISSGITRFGNPQEIGYAMSKGAVEQLSLHFAKHLGPRGITINSVVPGVTDNGTEPVFRNPEIRAHLSEMAALKRVGETTDIADIVGFLAGADARWITGALINASGGALLD</sequence>
<reference evidence="3 4" key="1">
    <citation type="submission" date="2020-01" db="EMBL/GenBank/DDBJ databases">
        <title>Kibdelosporangium persica a novel Actinomycetes from a hot desert in Iran.</title>
        <authorList>
            <person name="Safaei N."/>
            <person name="Zaburannyi N."/>
            <person name="Mueller R."/>
            <person name="Wink J."/>
        </authorList>
    </citation>
    <scope>NUCLEOTIDE SEQUENCE [LARGE SCALE GENOMIC DNA]</scope>
    <source>
        <strain evidence="3 4">4NS15</strain>
    </source>
</reference>
<dbReference type="PANTHER" id="PTHR43639">
    <property type="entry name" value="OXIDOREDUCTASE, SHORT-CHAIN DEHYDROGENASE/REDUCTASE FAMILY (AFU_ORTHOLOGUE AFUA_5G02870)"/>
    <property type="match status" value="1"/>
</dbReference>
<accession>A0ABX2F8C1</accession>
<dbReference type="InterPro" id="IPR036291">
    <property type="entry name" value="NAD(P)-bd_dom_sf"/>
</dbReference>
<protein>
    <submittedName>
        <fullName evidence="3">2-hydroxycyclohexanecarboxyl-CoA dehydrogenase</fullName>
    </submittedName>
</protein>
<dbReference type="RefSeq" id="WP_173134600.1">
    <property type="nucleotide sequence ID" value="NZ_CBCSGW010000010.1"/>
</dbReference>
<evidence type="ECO:0000313" key="3">
    <source>
        <dbReference type="EMBL" id="NRN67220.1"/>
    </source>
</evidence>